<reference evidence="2 5" key="2">
    <citation type="submission" date="2020-07" db="EMBL/GenBank/DDBJ databases">
        <title>Mycobacterium kansasii (former subtype) with zoonotic potential isolated from diseased indoor pet cat, Japan.</title>
        <authorList>
            <person name="Fukano H."/>
            <person name="Terazono T."/>
            <person name="Hoshino Y."/>
        </authorList>
    </citation>
    <scope>NUCLEOTIDE SEQUENCE [LARGE SCALE GENOMIC DNA]</scope>
    <source>
        <strain evidence="2 5">Kuro-I</strain>
    </source>
</reference>
<keyword evidence="5" id="KW-1185">Reference proteome</keyword>
<name>A0A1V3WBY3_MYCKA</name>
<evidence type="ECO:0000313" key="3">
    <source>
        <dbReference type="EMBL" id="OOK64494.1"/>
    </source>
</evidence>
<sequence length="94" mass="10856">MHGNFLARAVNEFEQDDRLGVLQFHTMATNDHFNRLTGPVAVAQNALRIEHLIRANGGFAMFYGPRSAELRRGDFTAGRQSPPQRRDRWLHRLR</sequence>
<feature type="region of interest" description="Disordered" evidence="1">
    <location>
        <begin position="73"/>
        <end position="94"/>
    </location>
</feature>
<dbReference type="Proteomes" id="UP000516380">
    <property type="component" value="Chromosome"/>
</dbReference>
<dbReference type="AlphaFoldDB" id="A0A1V3WBY3"/>
<protein>
    <submittedName>
        <fullName evidence="3">Uncharacterized protein</fullName>
    </submittedName>
</protein>
<organism evidence="3 4">
    <name type="scientific">Mycobacterium kansasii</name>
    <dbReference type="NCBI Taxonomy" id="1768"/>
    <lineage>
        <taxon>Bacteria</taxon>
        <taxon>Bacillati</taxon>
        <taxon>Actinomycetota</taxon>
        <taxon>Actinomycetes</taxon>
        <taxon>Mycobacteriales</taxon>
        <taxon>Mycobacteriaceae</taxon>
        <taxon>Mycobacterium</taxon>
    </lineage>
</organism>
<reference evidence="3 4" key="1">
    <citation type="submission" date="2017-02" db="EMBL/GenBank/DDBJ databases">
        <title>Complete genome sequences of Mycobacterium kansasii strains isolated from rhesus macaques.</title>
        <authorList>
            <person name="Panda A."/>
            <person name="Nagaraj S."/>
            <person name="Zhao X."/>
            <person name="Tettelin H."/>
            <person name="Detolla L.J."/>
        </authorList>
    </citation>
    <scope>NUCLEOTIDE SEQUENCE [LARGE SCALE GENOMIC DNA]</scope>
    <source>
        <strain evidence="3 4">11-3813</strain>
    </source>
</reference>
<dbReference type="EMBL" id="MVBM01000012">
    <property type="protein sequence ID" value="OOK64494.1"/>
    <property type="molecule type" value="Genomic_DNA"/>
</dbReference>
<dbReference type="Proteomes" id="UP000189229">
    <property type="component" value="Unassembled WGS sequence"/>
</dbReference>
<evidence type="ECO:0000313" key="4">
    <source>
        <dbReference type="Proteomes" id="UP000189229"/>
    </source>
</evidence>
<dbReference type="EMBL" id="AP023343">
    <property type="protein sequence ID" value="BCI92125.1"/>
    <property type="molecule type" value="Genomic_DNA"/>
</dbReference>
<evidence type="ECO:0000313" key="5">
    <source>
        <dbReference type="Proteomes" id="UP000516380"/>
    </source>
</evidence>
<evidence type="ECO:0000313" key="2">
    <source>
        <dbReference type="EMBL" id="BCI92125.1"/>
    </source>
</evidence>
<proteinExistence type="predicted"/>
<gene>
    <name evidence="3" type="ORF">BZL30_9029</name>
    <name evidence="2" type="ORF">NIIDMKKI_73310</name>
</gene>
<accession>A0A1V3WBY3</accession>
<evidence type="ECO:0000256" key="1">
    <source>
        <dbReference type="SAM" id="MobiDB-lite"/>
    </source>
</evidence>